<proteinExistence type="predicted"/>
<dbReference type="SUPFAM" id="SSF52047">
    <property type="entry name" value="RNI-like"/>
    <property type="match status" value="1"/>
</dbReference>
<protein>
    <submittedName>
        <fullName evidence="1">Uncharacterized protein</fullName>
    </submittedName>
</protein>
<gene>
    <name evidence="1" type="ORF">CVT26_009644</name>
</gene>
<accession>A0A409VKN5</accession>
<evidence type="ECO:0000313" key="2">
    <source>
        <dbReference type="Proteomes" id="UP000284706"/>
    </source>
</evidence>
<keyword evidence="2" id="KW-1185">Reference proteome</keyword>
<organism evidence="1 2">
    <name type="scientific">Gymnopilus dilepis</name>
    <dbReference type="NCBI Taxonomy" id="231916"/>
    <lineage>
        <taxon>Eukaryota</taxon>
        <taxon>Fungi</taxon>
        <taxon>Dikarya</taxon>
        <taxon>Basidiomycota</taxon>
        <taxon>Agaricomycotina</taxon>
        <taxon>Agaricomycetes</taxon>
        <taxon>Agaricomycetidae</taxon>
        <taxon>Agaricales</taxon>
        <taxon>Agaricineae</taxon>
        <taxon>Hymenogastraceae</taxon>
        <taxon>Gymnopilus</taxon>
    </lineage>
</organism>
<evidence type="ECO:0000313" key="1">
    <source>
        <dbReference type="EMBL" id="PPQ66797.1"/>
    </source>
</evidence>
<dbReference type="InParanoid" id="A0A409VKN5"/>
<dbReference type="Gene3D" id="3.80.10.10">
    <property type="entry name" value="Ribonuclease Inhibitor"/>
    <property type="match status" value="1"/>
</dbReference>
<dbReference type="AlphaFoldDB" id="A0A409VKN5"/>
<dbReference type="Proteomes" id="UP000284706">
    <property type="component" value="Unassembled WGS sequence"/>
</dbReference>
<name>A0A409VKN5_9AGAR</name>
<comment type="caution">
    <text evidence="1">The sequence shown here is derived from an EMBL/GenBank/DDBJ whole genome shotgun (WGS) entry which is preliminary data.</text>
</comment>
<dbReference type="InterPro" id="IPR032675">
    <property type="entry name" value="LRR_dom_sf"/>
</dbReference>
<dbReference type="EMBL" id="NHYE01005621">
    <property type="protein sequence ID" value="PPQ66797.1"/>
    <property type="molecule type" value="Genomic_DNA"/>
</dbReference>
<dbReference type="OrthoDB" id="3171058at2759"/>
<sequence length="494" mass="56583">MKYRPRLSWPAGKLQARKFQIDGMDINPETITSTDKSEPRLPGELWRKIIGFTIRLAGANAIELEDPFSTPYINEEYPEVDPGLFADRKTISLVNSSWNAAVREIAAEYLVIYSNKQLAFLAQKFEADKPKLTDAVPVQLHKRLKNAKNAPHAGRGTTAYANPLKRLGEWTTRVDFKILGPYSIPLVLRLLRCLPNLRIYCNKNGPFDIPERPMPFEVIDDLITHNSHSLRRLEWAGAGEAPRYADLVHLCNCLPHLTTLRLVAIHSYPTVKTMAPPLLVLPRLKNLSLGVIPETQKHRAHYFITWDPFVRLLCQNPDIQIPSLKRLDCDIFPQHTMPFFYLHGHKLRFFRTTAWSVEEALADVLDNCPNLETLVISQGAEKVSIPWFHPTLRQICITPTTDVVVGVPQKVFDYAVMAPLDSLLKQIETMIAPCLVELRIRNMGAYLNLCEYSTWLRFWWIRWSIRGVQFLDKTGVSYQNIQDPNEALLNLVRC</sequence>
<reference evidence="1 2" key="1">
    <citation type="journal article" date="2018" name="Evol. Lett.">
        <title>Horizontal gene cluster transfer increased hallucinogenic mushroom diversity.</title>
        <authorList>
            <person name="Reynolds H.T."/>
            <person name="Vijayakumar V."/>
            <person name="Gluck-Thaler E."/>
            <person name="Korotkin H.B."/>
            <person name="Matheny P.B."/>
            <person name="Slot J.C."/>
        </authorList>
    </citation>
    <scope>NUCLEOTIDE SEQUENCE [LARGE SCALE GENOMIC DNA]</scope>
    <source>
        <strain evidence="1 2">SRW20</strain>
    </source>
</reference>